<protein>
    <submittedName>
        <fullName evidence="3">Cell surface protein SprA</fullName>
    </submittedName>
</protein>
<feature type="domain" description="Gliding motility protein SprA N-terminal" evidence="2">
    <location>
        <begin position="138"/>
        <end position="333"/>
    </location>
</feature>
<accession>A0A1M5D4F9</accession>
<proteinExistence type="predicted"/>
<dbReference type="STRING" id="1121884.SAMN02745131_03102"/>
<keyword evidence="4" id="KW-1185">Reference proteome</keyword>
<sequence>MVVTLLISTFAFFQAQNLYSQQSPQDTSRYPLQDRRGDPYNFPNRNPFDLKDTGFVKRTIEYDPKTKQYYIVEKIGNQYYRSPATFSMDEFLKLQGQKDEQAYFRQRANLLSNLNRRNFKPKFGFSKDWVNRITGNGKVEIRPSGYVDLSAGYQGQNIKNPTLPERARKTGGFDFNENAQLQVDAKIGDKINLPINYNTLANFDFENQLKLDYQGKEDEILKQFQMGNVSFASKGTLIPGAQSLFGIKTQLQFGKLYLSTVLANQRSQRQSLGMQGSSATQSFSIRADEYEENRHFLMAQYFRKNYNKAMRDLPIVRSPVQILRVEVWVTNRLGIVPDFQNATGYRDVVAFMDMGERDPYNKILLTGSGDSMPRNNANDLFNVLSTNPNTRNSSLVQQTLTGLGFQPVQDFEKTFARKLQPSEYYFNPQIGFISLNQPLQPDEVVGVAYQYTSNGRIYQVGEFSQDIPPDSSGNTQKVLFLKLLKATSQRTNLPIWDLMMKNVYSVGFGQLERNDFRLDVTYEEPSAGDKRYLPPTNVLPQYKGIPIIQLDNLDRLNNQNDPQPDGLFDYIEGFTVISSQSRIIFPVLEPFGHDLDYVYPSQAEAEKYLFYPLYDTIKAIAQNYTNLDRFKLVGRSKSAVNSEYQLGFNIPRGSVSVTAGGRILQENIDYEINYDLGTLRITNPAIIQSGLPVQVQFENNATFGLQQRNYLGLRLDYLVNRHLTVGGTMVRLSERPFFTKQGYGEDPIRNTMYGTDFDYRNDFPRMTKWLNKLPFYSTKAMSSITAYGEAAMLKPGHAPQIGQGGEGVIYIDDFEGTRSTVDLRFPLISWTLASTPQNSPDKDNNILFPEATLNNNLASGYNRAKLAWYNIEPVLQERKNSNNPLRNDPAELSKPETRQVLSTEIFPQRTNDLGQNLLTTFDLAYYPQERGPYNFRTSDLNPSNGALMTPRKSWGGIMRSIDQTDFETSNIEFIEFWVQDPFINNRNPQGGELYFDLGNISEDVLHDGQRLYENGLPTPSQPNLPVDETVWGKVPRNPIQVTNAFSNDPNDRPFQDVGFDGLTDTAEQRKFQPYLQQLATVVGSNSPVYKKAQADPSADNFKGYRDPAYDAQPVAGILQRYKDINNPHGNSPVASSTDQFTNAFTLYPDQEELNRDNTLNEVEEYFQYRVELKPGMDQLNNKYITDIREANVRLADGSSRTEKWFLFRIPVKDVQAKVGNIPDLKSIRFMRMFLTDFEDTTVLRFAKLELVRNQWRNFTYEVDTTGNYVPLPANDPTKVNVLAVNLEENDQRTPIPYRQSPGIERQQQISNNNVQLLLNEQSLSLRLNNLLQSKARGVFKTMSLDLRQYGSLKMFVHVEDMLNPGTHINNGDLNAVVRLGNDFVSNYYEVKIPLRVTPWGTRDSLGIWPAENNLDFDLSILTQLKTRRNSSGASPSIYYQEKGAGGKTFAVMGNPNLGEVRGMFLGIENVGQETVNTEAWFNELRLSKLDEKGGYAALGRVDIRLADLGNLNFSGSMRSIGFGTLEQKVNERSRETFSQYDISTNLDLGRLLPRTSGIQIPMYAGYSKTTTTPEYDPYDLDLKLSQKINAASSKTVADSIRRDAIDETTIKTLNFTSVKKNKTNGKPPQPWDISNIDLNYSFIHQQRTNPIIELEDVKRTRAAIGYNYAPQPKFIEPLKKVFKSSSPWLALIRDFNFNYKPSLISIKADVFRQFGVLRNRNVGTSFKLPETFNKFFYFDRYYSLRWDLTRSLTLDFNAVNNARVDEPFGHIDTKDKRDTVKRNFWSGGRNTHYHQEASLTYNLPTSKLPLLDWTTVRATYAAKYDWVAASLLARELGNTLVNGQTRNLTADFDFDRLYTKWRFLRAVYSDAPVAPKPAPTVKDTSTKRKEKDPNQMPTVSGVPKFFARLVTSVKRIGVQYTEDLGTLLPGYLDSTKVLGMNLGTGNPGWKYVMGYQPDTSDINEFGRKGLLTRDSLFNALIQQRYNQHISITAQISPIRDLNIDLNLDRTYDKNYSELYKDTGGVDSKLQRFNPYATGSFSMSYISYQTLFTKFDPNEISETFRQFEANRLLLSQRLGGKNIYADPNLTTPDGYVQGYGRYAQDVLIPAFLAAYTKKDPFSIQLIKNSNPNLRANPFSSLIPKPNWNITYNGLTRMKGMEKIFTSFTVRHGYNSTLSMNSFNTALLFMDPLRVGYPYFRDTQTGNYVPYFLVPNITISEQFSPLVGVDMSFTNQLSTRFEYKKSRQLSLSLVDYQLAENRSTEYSIGIDWRKRGVPFLRNIKIGKSGKGLDNDVTMRFDFSLRDDATANTKLDQNTAFGTAGQKVIRLAPSIDYVMNNRVNIKLYFEQNRSIPKIATTAPITTTRAGVQIRVSLLQ</sequence>
<reference evidence="3 4" key="1">
    <citation type="submission" date="2016-11" db="EMBL/GenBank/DDBJ databases">
        <authorList>
            <person name="Jaros S."/>
            <person name="Januszkiewicz K."/>
            <person name="Wedrychowicz H."/>
        </authorList>
    </citation>
    <scope>NUCLEOTIDE SEQUENCE [LARGE SCALE GENOMIC DNA]</scope>
    <source>
        <strain evidence="3 4">DSM 18119</strain>
    </source>
</reference>
<feature type="region of interest" description="Disordered" evidence="1">
    <location>
        <begin position="1875"/>
        <end position="1897"/>
    </location>
</feature>
<dbReference type="RefSeq" id="WP_072836250.1">
    <property type="nucleotide sequence ID" value="NZ_FQUU01000014.1"/>
</dbReference>
<dbReference type="Proteomes" id="UP000184048">
    <property type="component" value="Unassembled WGS sequence"/>
</dbReference>
<organism evidence="3 4">
    <name type="scientific">Flavisolibacter ginsengisoli DSM 18119</name>
    <dbReference type="NCBI Taxonomy" id="1121884"/>
    <lineage>
        <taxon>Bacteria</taxon>
        <taxon>Pseudomonadati</taxon>
        <taxon>Bacteroidota</taxon>
        <taxon>Chitinophagia</taxon>
        <taxon>Chitinophagales</taxon>
        <taxon>Chitinophagaceae</taxon>
        <taxon>Flavisolibacter</taxon>
    </lineage>
</organism>
<dbReference type="InterPro" id="IPR025684">
    <property type="entry name" value="SprA_N_dom"/>
</dbReference>
<feature type="compositionally biased region" description="Basic and acidic residues" evidence="1">
    <location>
        <begin position="1884"/>
        <end position="1893"/>
    </location>
</feature>
<evidence type="ECO:0000313" key="4">
    <source>
        <dbReference type="Proteomes" id="UP000184048"/>
    </source>
</evidence>
<evidence type="ECO:0000259" key="2">
    <source>
        <dbReference type="Pfam" id="PF14349"/>
    </source>
</evidence>
<dbReference type="NCBIfam" id="TIGR04189">
    <property type="entry name" value="surface_SprA"/>
    <property type="match status" value="1"/>
</dbReference>
<feature type="compositionally biased region" description="Basic and acidic residues" evidence="1">
    <location>
        <begin position="888"/>
        <end position="897"/>
    </location>
</feature>
<feature type="region of interest" description="Disordered" evidence="1">
    <location>
        <begin position="879"/>
        <end position="899"/>
    </location>
</feature>
<feature type="region of interest" description="Disordered" evidence="1">
    <location>
        <begin position="24"/>
        <end position="43"/>
    </location>
</feature>
<evidence type="ECO:0000256" key="1">
    <source>
        <dbReference type="SAM" id="MobiDB-lite"/>
    </source>
</evidence>
<evidence type="ECO:0000313" key="3">
    <source>
        <dbReference type="EMBL" id="SHF61767.1"/>
    </source>
</evidence>
<dbReference type="Pfam" id="PF14349">
    <property type="entry name" value="SprA_N"/>
    <property type="match status" value="2"/>
</dbReference>
<feature type="domain" description="Gliding motility protein SprA N-terminal" evidence="2">
    <location>
        <begin position="1074"/>
        <end position="1587"/>
    </location>
</feature>
<dbReference type="EMBL" id="FQUU01000014">
    <property type="protein sequence ID" value="SHF61767.1"/>
    <property type="molecule type" value="Genomic_DNA"/>
</dbReference>
<name>A0A1M5D4F9_9BACT</name>
<dbReference type="OrthoDB" id="9806090at2"/>
<gene>
    <name evidence="3" type="ORF">SAMN02745131_03102</name>
</gene>
<dbReference type="InterPro" id="IPR026377">
    <property type="entry name" value="Cell_surface_SprA"/>
</dbReference>